<protein>
    <submittedName>
        <fullName evidence="1">Uncharacterized protein</fullName>
    </submittedName>
</protein>
<dbReference type="Proteomes" id="UP000019593">
    <property type="component" value="Chromosome"/>
</dbReference>
<accession>W8RW49</accession>
<dbReference type="EMBL" id="CP004372">
    <property type="protein sequence ID" value="AHM05528.1"/>
    <property type="molecule type" value="Genomic_DNA"/>
</dbReference>
<name>W8RW49_9RHOB</name>
<keyword evidence="2" id="KW-1185">Reference proteome</keyword>
<sequence length="53" mass="6001">MAARLKEVDAGWHDRAAMADLRARRAEMQRDAGYRDFDNVYSLDGARMRSAVG</sequence>
<dbReference type="HOGENOM" id="CLU_3065794_0_0_5"/>
<organism evidence="1 2">
    <name type="scientific">Roseicyclus elongatus DSM 19469</name>
    <dbReference type="NCBI Taxonomy" id="1294273"/>
    <lineage>
        <taxon>Bacteria</taxon>
        <taxon>Pseudomonadati</taxon>
        <taxon>Pseudomonadota</taxon>
        <taxon>Alphaproteobacteria</taxon>
        <taxon>Rhodobacterales</taxon>
        <taxon>Roseobacteraceae</taxon>
        <taxon>Roseicyclus</taxon>
    </lineage>
</organism>
<dbReference type="KEGG" id="red:roselon_03268"/>
<proteinExistence type="predicted"/>
<dbReference type="AlphaFoldDB" id="W8RW49"/>
<evidence type="ECO:0000313" key="2">
    <source>
        <dbReference type="Proteomes" id="UP000019593"/>
    </source>
</evidence>
<reference evidence="1 2" key="1">
    <citation type="submission" date="2013-03" db="EMBL/GenBank/DDBJ databases">
        <authorList>
            <person name="Fiebig A."/>
            <person name="Goeker M."/>
            <person name="Klenk H.-P.P."/>
        </authorList>
    </citation>
    <scope>NUCLEOTIDE SEQUENCE [LARGE SCALE GENOMIC DNA]</scope>
    <source>
        <strain evidence="2">DSM 19469</strain>
    </source>
</reference>
<gene>
    <name evidence="1" type="ORF">roselon_03268</name>
</gene>
<dbReference type="STRING" id="1294273.roselon_03268"/>
<evidence type="ECO:0000313" key="1">
    <source>
        <dbReference type="EMBL" id="AHM05528.1"/>
    </source>
</evidence>